<sequence>MNRAFPRNTAILLECLEKADPLDIVYPDQTPEYPDVVREALVLISDEYADLSRVTPERLEHVLYEALARCFGEPPEEHRVPHAVNLITEHVALRSR</sequence>
<dbReference type="HOGENOM" id="CLU_2353693_0_0_11"/>
<dbReference type="EMBL" id="CP008953">
    <property type="protein sequence ID" value="AIG76172.1"/>
    <property type="molecule type" value="Genomic_DNA"/>
</dbReference>
<protein>
    <submittedName>
        <fullName evidence="1">Uncharacterized protein</fullName>
    </submittedName>
</protein>
<keyword evidence="2" id="KW-1185">Reference proteome</keyword>
<proteinExistence type="predicted"/>
<dbReference type="Proteomes" id="UP000028492">
    <property type="component" value="Chromosome"/>
</dbReference>
<evidence type="ECO:0000313" key="2">
    <source>
        <dbReference type="Proteomes" id="UP000028492"/>
    </source>
</evidence>
<evidence type="ECO:0000313" key="1">
    <source>
        <dbReference type="EMBL" id="AIG76172.1"/>
    </source>
</evidence>
<dbReference type="KEGG" id="aja:AJAP_16500"/>
<organism evidence="1 2">
    <name type="scientific">Amycolatopsis japonica</name>
    <dbReference type="NCBI Taxonomy" id="208439"/>
    <lineage>
        <taxon>Bacteria</taxon>
        <taxon>Bacillati</taxon>
        <taxon>Actinomycetota</taxon>
        <taxon>Actinomycetes</taxon>
        <taxon>Pseudonocardiales</taxon>
        <taxon>Pseudonocardiaceae</taxon>
        <taxon>Amycolatopsis</taxon>
        <taxon>Amycolatopsis japonica group</taxon>
    </lineage>
</organism>
<accession>A0A075UPR8</accession>
<dbReference type="AlphaFoldDB" id="A0A075UPR8"/>
<reference evidence="1 2" key="1">
    <citation type="journal article" date="2014" name="J. Biotechnol.">
        <title>Complete genome sequence of the actinobacterium Amycolatopsis japonica MG417-CF17(T) (=DSM 44213T) producing (S,S)-N,N'-ethylenediaminedisuccinic acid.</title>
        <authorList>
            <person name="Stegmann E."/>
            <person name="Albersmeier A."/>
            <person name="Spohn M."/>
            <person name="Gert H."/>
            <person name="Weber T."/>
            <person name="Wohlleben W."/>
            <person name="Kalinowski J."/>
            <person name="Ruckert C."/>
        </authorList>
    </citation>
    <scope>NUCLEOTIDE SEQUENCE [LARGE SCALE GENOMIC DNA]</scope>
    <source>
        <strain evidence="2">MG417-CF17 (DSM 44213)</strain>
    </source>
</reference>
<name>A0A075UPR8_9PSEU</name>
<gene>
    <name evidence="1" type="ORF">AJAP_16500</name>
</gene>